<dbReference type="SUPFAM" id="SSF55073">
    <property type="entry name" value="Nucleotide cyclase"/>
    <property type="match status" value="1"/>
</dbReference>
<dbReference type="GO" id="GO:0008984">
    <property type="term" value="F:protein-glutamate methylesterase activity"/>
    <property type="evidence" value="ECO:0007669"/>
    <property type="project" value="InterPro"/>
</dbReference>
<dbReference type="GO" id="GO:0005737">
    <property type="term" value="C:cytoplasm"/>
    <property type="evidence" value="ECO:0007669"/>
    <property type="project" value="InterPro"/>
</dbReference>
<evidence type="ECO:0000256" key="1">
    <source>
        <dbReference type="PROSITE-ProRule" id="PRU00050"/>
    </source>
</evidence>
<dbReference type="PROSITE" id="PS50122">
    <property type="entry name" value="CHEB"/>
    <property type="match status" value="1"/>
</dbReference>
<dbReference type="Pfam" id="PF08447">
    <property type="entry name" value="PAS_3"/>
    <property type="match status" value="1"/>
</dbReference>
<dbReference type="Gene3D" id="3.30.450.20">
    <property type="entry name" value="PAS domain"/>
    <property type="match status" value="3"/>
</dbReference>
<dbReference type="InterPro" id="IPR001633">
    <property type="entry name" value="EAL_dom"/>
</dbReference>
<dbReference type="SUPFAM" id="SSF55785">
    <property type="entry name" value="PYP-like sensor domain (PAS domain)"/>
    <property type="match status" value="3"/>
</dbReference>
<dbReference type="Pfam" id="PF01339">
    <property type="entry name" value="CheB_methylest"/>
    <property type="match status" value="1"/>
</dbReference>
<keyword evidence="1" id="KW-0145">Chemotaxis</keyword>
<evidence type="ECO:0000256" key="2">
    <source>
        <dbReference type="SAM" id="Coils"/>
    </source>
</evidence>
<evidence type="ECO:0000313" key="10">
    <source>
        <dbReference type="Proteomes" id="UP000262004"/>
    </source>
</evidence>
<dbReference type="InterPro" id="IPR052155">
    <property type="entry name" value="Biofilm_reg_signaling"/>
</dbReference>
<dbReference type="CDD" id="cd01949">
    <property type="entry name" value="GGDEF"/>
    <property type="match status" value="1"/>
</dbReference>
<dbReference type="InterPro" id="IPR029787">
    <property type="entry name" value="Nucleotide_cyclase"/>
</dbReference>
<dbReference type="SUPFAM" id="SSF53335">
    <property type="entry name" value="S-adenosyl-L-methionine-dependent methyltransferases"/>
    <property type="match status" value="1"/>
</dbReference>
<dbReference type="Gene3D" id="3.30.70.270">
    <property type="match status" value="1"/>
</dbReference>
<dbReference type="CDD" id="cd01948">
    <property type="entry name" value="EAL"/>
    <property type="match status" value="1"/>
</dbReference>
<dbReference type="NCBIfam" id="TIGR00254">
    <property type="entry name" value="GGDEF"/>
    <property type="match status" value="1"/>
</dbReference>
<dbReference type="Pfam" id="PF00563">
    <property type="entry name" value="EAL"/>
    <property type="match status" value="1"/>
</dbReference>
<dbReference type="Pfam" id="PF13188">
    <property type="entry name" value="PAS_8"/>
    <property type="match status" value="1"/>
</dbReference>
<feature type="region of interest" description="Disordered" evidence="3">
    <location>
        <begin position="215"/>
        <end position="257"/>
    </location>
</feature>
<dbReference type="InterPro" id="IPR035919">
    <property type="entry name" value="EAL_sf"/>
</dbReference>
<dbReference type="PROSITE" id="PS50112">
    <property type="entry name" value="PAS"/>
    <property type="match status" value="1"/>
</dbReference>
<keyword evidence="2" id="KW-0175">Coiled coil</keyword>
<dbReference type="Proteomes" id="UP000262004">
    <property type="component" value="Chromosome"/>
</dbReference>
<dbReference type="PROSITE" id="PS50123">
    <property type="entry name" value="CHER"/>
    <property type="match status" value="1"/>
</dbReference>
<evidence type="ECO:0000256" key="3">
    <source>
        <dbReference type="SAM" id="MobiDB-lite"/>
    </source>
</evidence>
<feature type="compositionally biased region" description="Polar residues" evidence="3">
    <location>
        <begin position="236"/>
        <end position="248"/>
    </location>
</feature>
<feature type="domain" description="GGDEF" evidence="8">
    <location>
        <begin position="1181"/>
        <end position="1314"/>
    </location>
</feature>
<dbReference type="NCBIfam" id="TIGR00229">
    <property type="entry name" value="sensory_box"/>
    <property type="match status" value="1"/>
</dbReference>
<name>A0A2Z6DVE6_HYDTE</name>
<evidence type="ECO:0000259" key="7">
    <source>
        <dbReference type="PROSITE" id="PS50883"/>
    </source>
</evidence>
<dbReference type="Gene3D" id="3.40.50.180">
    <property type="entry name" value="Methylesterase CheB, C-terminal domain"/>
    <property type="match status" value="1"/>
</dbReference>
<dbReference type="EMBL" id="AP018558">
    <property type="protein sequence ID" value="BBD76402.1"/>
    <property type="molecule type" value="Genomic_DNA"/>
</dbReference>
<dbReference type="PANTHER" id="PTHR44757">
    <property type="entry name" value="DIGUANYLATE CYCLASE DGCP"/>
    <property type="match status" value="1"/>
</dbReference>
<dbReference type="InterPro" id="IPR000673">
    <property type="entry name" value="Sig_transdc_resp-reg_Me-estase"/>
</dbReference>
<dbReference type="CDD" id="cd00130">
    <property type="entry name" value="PAS"/>
    <property type="match status" value="2"/>
</dbReference>
<reference evidence="9 10" key="1">
    <citation type="submission" date="2018-04" db="EMBL/GenBank/DDBJ databases">
        <title>Complete genome sequence of Hydrogenophilus thermoluteolus TH-1.</title>
        <authorList>
            <person name="Arai H."/>
        </authorList>
    </citation>
    <scope>NUCLEOTIDE SEQUENCE [LARGE SCALE GENOMIC DNA]</scope>
    <source>
        <strain evidence="9 10">TH-1</strain>
    </source>
</reference>
<dbReference type="SMART" id="SM00267">
    <property type="entry name" value="GGDEF"/>
    <property type="match status" value="1"/>
</dbReference>
<dbReference type="InterPro" id="IPR029063">
    <property type="entry name" value="SAM-dependent_MTases_sf"/>
</dbReference>
<dbReference type="PANTHER" id="PTHR44757:SF2">
    <property type="entry name" value="BIOFILM ARCHITECTURE MAINTENANCE PROTEIN MBAA"/>
    <property type="match status" value="1"/>
</dbReference>
<keyword evidence="10" id="KW-1185">Reference proteome</keyword>
<feature type="domain" description="CheB-type methylesterase" evidence="5">
    <location>
        <begin position="17"/>
        <end position="185"/>
    </location>
</feature>
<evidence type="ECO:0000259" key="5">
    <source>
        <dbReference type="PROSITE" id="PS50122"/>
    </source>
</evidence>
<dbReference type="InterPro" id="IPR043128">
    <property type="entry name" value="Rev_trsase/Diguanyl_cyclase"/>
</dbReference>
<protein>
    <submittedName>
        <fullName evidence="9">Uncharacterized protein</fullName>
    </submittedName>
</protein>
<dbReference type="InterPro" id="IPR000780">
    <property type="entry name" value="CheR_MeTrfase"/>
</dbReference>
<dbReference type="Pfam" id="PF01739">
    <property type="entry name" value="CheR"/>
    <property type="match status" value="1"/>
</dbReference>
<dbReference type="SMART" id="SM00052">
    <property type="entry name" value="EAL"/>
    <property type="match status" value="1"/>
</dbReference>
<feature type="domain" description="PAS" evidence="4">
    <location>
        <begin position="1025"/>
        <end position="1080"/>
    </location>
</feature>
<dbReference type="FunFam" id="3.30.70.270:FF:000001">
    <property type="entry name" value="Diguanylate cyclase domain protein"/>
    <property type="match status" value="1"/>
</dbReference>
<dbReference type="InterPro" id="IPR022642">
    <property type="entry name" value="CheR_C"/>
</dbReference>
<feature type="active site" evidence="1">
    <location>
        <position position="152"/>
    </location>
</feature>
<dbReference type="GO" id="GO:0000156">
    <property type="term" value="F:phosphorelay response regulator activity"/>
    <property type="evidence" value="ECO:0007669"/>
    <property type="project" value="InterPro"/>
</dbReference>
<dbReference type="SMART" id="SM00138">
    <property type="entry name" value="MeTrc"/>
    <property type="match status" value="1"/>
</dbReference>
<accession>A0A2Z6DVE6</accession>
<dbReference type="InterPro" id="IPR013655">
    <property type="entry name" value="PAS_fold_3"/>
</dbReference>
<dbReference type="GO" id="GO:0008757">
    <property type="term" value="F:S-adenosylmethionine-dependent methyltransferase activity"/>
    <property type="evidence" value="ECO:0007669"/>
    <property type="project" value="InterPro"/>
</dbReference>
<feature type="active site" evidence="1">
    <location>
        <position position="56"/>
    </location>
</feature>
<evidence type="ECO:0000259" key="8">
    <source>
        <dbReference type="PROSITE" id="PS50887"/>
    </source>
</evidence>
<feature type="region of interest" description="Disordered" evidence="3">
    <location>
        <begin position="676"/>
        <end position="697"/>
    </location>
</feature>
<dbReference type="CDD" id="cd02440">
    <property type="entry name" value="AdoMet_MTases"/>
    <property type="match status" value="1"/>
</dbReference>
<feature type="coiled-coil region" evidence="2">
    <location>
        <begin position="705"/>
        <end position="770"/>
    </location>
</feature>
<evidence type="ECO:0000259" key="6">
    <source>
        <dbReference type="PROSITE" id="PS50123"/>
    </source>
</evidence>
<dbReference type="PROSITE" id="PS50887">
    <property type="entry name" value="GGDEF"/>
    <property type="match status" value="1"/>
</dbReference>
<organism evidence="9 10">
    <name type="scientific">Hydrogenophilus thermoluteolus</name>
    <name type="common">Pseudomonas hydrogenothermophila</name>
    <dbReference type="NCBI Taxonomy" id="297"/>
    <lineage>
        <taxon>Bacteria</taxon>
        <taxon>Pseudomonadati</taxon>
        <taxon>Pseudomonadota</taxon>
        <taxon>Hydrogenophilia</taxon>
        <taxon>Hydrogenophilales</taxon>
        <taxon>Hydrogenophilaceae</taxon>
        <taxon>Hydrogenophilus</taxon>
    </lineage>
</organism>
<dbReference type="InterPro" id="IPR035965">
    <property type="entry name" value="PAS-like_dom_sf"/>
</dbReference>
<dbReference type="InterPro" id="IPR035909">
    <property type="entry name" value="CheB_C"/>
</dbReference>
<dbReference type="GO" id="GO:0006935">
    <property type="term" value="P:chemotaxis"/>
    <property type="evidence" value="ECO:0007669"/>
    <property type="project" value="UniProtKB-UniRule"/>
</dbReference>
<dbReference type="InterPro" id="IPR013767">
    <property type="entry name" value="PAS_fold"/>
</dbReference>
<evidence type="ECO:0000313" key="9">
    <source>
        <dbReference type="EMBL" id="BBD76402.1"/>
    </source>
</evidence>
<dbReference type="PROSITE" id="PS50883">
    <property type="entry name" value="EAL"/>
    <property type="match status" value="1"/>
</dbReference>
<dbReference type="SUPFAM" id="SSF141868">
    <property type="entry name" value="EAL domain-like"/>
    <property type="match status" value="1"/>
</dbReference>
<feature type="compositionally biased region" description="Low complexity" evidence="3">
    <location>
        <begin position="676"/>
        <end position="693"/>
    </location>
</feature>
<dbReference type="RefSeq" id="WP_170141226.1">
    <property type="nucleotide sequence ID" value="NZ_AP018558.1"/>
</dbReference>
<dbReference type="InterPro" id="IPR000160">
    <property type="entry name" value="GGDEF_dom"/>
</dbReference>
<dbReference type="SUPFAM" id="SSF52738">
    <property type="entry name" value="Methylesterase CheB, C-terminal domain"/>
    <property type="match status" value="1"/>
</dbReference>
<dbReference type="KEGG" id="htl:HPTL_0132"/>
<evidence type="ECO:0000259" key="4">
    <source>
        <dbReference type="PROSITE" id="PS50112"/>
    </source>
</evidence>
<dbReference type="Gene3D" id="3.20.20.450">
    <property type="entry name" value="EAL domain"/>
    <property type="match status" value="1"/>
</dbReference>
<gene>
    <name evidence="9" type="ORF">HPTL_0132</name>
</gene>
<proteinExistence type="predicted"/>
<dbReference type="InterPro" id="IPR000014">
    <property type="entry name" value="PAS"/>
</dbReference>
<sequence length="1574" mass="173361">MKRSLPALPQSRPRVTQLEVTQLVVIGASAGAVEPLRTLVAGFRPDGKTAYGIAQHVSPDHETLLPQLLQPRAAIAVQLASPQSPPLRLAPDHVYVIPATHDAEILGNGRLRLTPSYPRPGPHPSIDRLLLSAAHHFGAKSLEILLSGTGNDGVAGAIAVHRAGGIVWVQTPESAQFGELPRAVIATSAYSAAHTPEAMAALLPKTLTHLAAAQGNGATPPAAAQQPNAPAPPNPVQKNEAPNASATPQPEPPLTPEDQAAFDRILERVAPLLRVDLTAYLPETLLRQTLRAMQRSGYPDLATFAEALEHQETAAEALARTLLIGVTAFWRDPAAFAALRIPLKALLETLPVTTPFRVWVCGCATGEEAYSLAFLITDCLTELGQQRHFVILGTDVSEGAIQHARAARYPEEALAHLPSGWRERFFVREGALWRVQQGIRTQCVFSRHDALRELPFLHIHLISCRNLLIYLKPEARERLLKAFHYALVPGGLLFLGRSEALPPEVGEHFEAVSGPQRIFRRDEIPTPKTWLSATLPARLFLPQPAKALRPKLRPEEQLEAAIQHRLHETLLARYAPPAILTDAQGRPLHILGDCSAFLHWPQGKSDFTLPALIPNGWRTPLRLVMRQLLLPTDNAPQTLPLLDADGAPAVQLYATRLDVAETPFLLFVFEPLQTEETASSANAPAAEAATDAPATRREKVLQRTVDRLTLEQEQRETLIDALERAQAELQALYEELQTTTEELQSANEELEAGNEELHASNEELRSLNEGLDRSLAEQAALNELLEAILNALTGPLLVLDESERLIRYNRAAETHFALSERHIGQPFPFDRNRIPWPQSETRTALFAAARETPQSVELNDGTRYWLLTITHWTTDTDRAGYVLKLLETTALKQAEVAKLQLEKRLVTIAAALQEALFMAPATLDAFTYASPRLAEWLGVAPEALTWSHFLAAIDPNARPTVDAQWRRNSATWQQRYRLRTPKGGWRIVEERGVRIAARAHQPEQIAATLLDVTEAQRVAEQAAIGQARLAAVWENPTVGIALLDANGTILSANDPFAAWLGQTAETLVGRSFAAFTHPESALTDAQQWAALTQGRAAPCEKRIVAADGSTHWVMQHLNRENYPPPVGTFHVVIWQNIDTVKANEKLIYRQAHFDALTGLPNRALARDRIDRALARARREGETVYLLFLDLDGFKEVNDLYGHDAGDALLVETAARLKTCVRESDTVARLGGDEFLILVEGSATASTAQRIAESARDVLRQPFVVQDHRAQVTVSIGVAAFPNDAEDAETLMRLADAAMYAAKESGKNRVRFYSERIESKVRFEAEQRRALEHALANGEFELFLQPVVQLPERTVTTAEALLRWRHPHQGLRSAAEFIPLAEASGLIRPIGLWVLQEAARLALQLAAQRPGFRVAVNLSPAQFGDPALARWAQEAEAALPHLTLEVTESLAMDPEGTAAAFLKQLREKGARLAIDDFGTGYANLSRLEALRPDVIKIDKCFTDRIGQQGTGEQIMRAILELTRAVGALAVVEGLESHAQLVWFEPLAPIAIQGYHFAKPMPWNEFQTFLEKRENC</sequence>
<feature type="domain" description="EAL" evidence="7">
    <location>
        <begin position="1323"/>
        <end position="1572"/>
    </location>
</feature>
<dbReference type="PRINTS" id="PR00996">
    <property type="entry name" value="CHERMTFRASE"/>
</dbReference>
<dbReference type="Pfam" id="PF00990">
    <property type="entry name" value="GGDEF"/>
    <property type="match status" value="1"/>
</dbReference>
<dbReference type="SMART" id="SM00091">
    <property type="entry name" value="PAS"/>
    <property type="match status" value="3"/>
</dbReference>
<dbReference type="Gene3D" id="3.40.50.150">
    <property type="entry name" value="Vaccinia Virus protein VP39"/>
    <property type="match status" value="1"/>
</dbReference>
<feature type="compositionally biased region" description="Low complexity" evidence="3">
    <location>
        <begin position="215"/>
        <end position="228"/>
    </location>
</feature>
<keyword evidence="1" id="KW-0378">Hydrolase</keyword>
<feature type="active site" evidence="1">
    <location>
        <position position="29"/>
    </location>
</feature>
<feature type="domain" description="CheR-type methyltransferase" evidence="6">
    <location>
        <begin position="259"/>
        <end position="522"/>
    </location>
</feature>
<dbReference type="Pfam" id="PF00989">
    <property type="entry name" value="PAS"/>
    <property type="match status" value="1"/>
</dbReference>
<dbReference type="CDD" id="cd16434">
    <property type="entry name" value="CheB-CheR_fusion"/>
    <property type="match status" value="1"/>
</dbReference>